<keyword evidence="4" id="KW-1185">Reference proteome</keyword>
<proteinExistence type="inferred from homology"/>
<dbReference type="EMBL" id="HF582854">
    <property type="protein sequence ID" value="CCQ36573.1"/>
    <property type="molecule type" value="Genomic_DNA"/>
</dbReference>
<gene>
    <name evidence="3" type="ordered locus">Nmlp_2406</name>
</gene>
<dbReference type="CDD" id="cd00293">
    <property type="entry name" value="USP-like"/>
    <property type="match status" value="1"/>
</dbReference>
<evidence type="ECO:0000313" key="4">
    <source>
        <dbReference type="Proteomes" id="UP000011867"/>
    </source>
</evidence>
<dbReference type="HOGENOM" id="CLU_049301_19_1_2"/>
<accession>M1XKV4</accession>
<dbReference type="Gene3D" id="3.40.50.620">
    <property type="entry name" value="HUPs"/>
    <property type="match status" value="1"/>
</dbReference>
<name>M1XKV4_NATM8</name>
<dbReference type="KEGG" id="nmo:Nmlp_2406"/>
<dbReference type="STRING" id="268739.Nmlp_2406"/>
<dbReference type="eggNOG" id="arCOG03050">
    <property type="taxonomic scope" value="Archaea"/>
</dbReference>
<dbReference type="Pfam" id="PF00582">
    <property type="entry name" value="Usp"/>
    <property type="match status" value="1"/>
</dbReference>
<dbReference type="PANTHER" id="PTHR46268:SF6">
    <property type="entry name" value="UNIVERSAL STRESS PROTEIN UP12"/>
    <property type="match status" value="1"/>
</dbReference>
<comment type="similarity">
    <text evidence="1">Belongs to the universal stress protein A family.</text>
</comment>
<dbReference type="PANTHER" id="PTHR46268">
    <property type="entry name" value="STRESS RESPONSE PROTEIN NHAX"/>
    <property type="match status" value="1"/>
</dbReference>
<dbReference type="SUPFAM" id="SSF52402">
    <property type="entry name" value="Adenine nucleotide alpha hydrolases-like"/>
    <property type="match status" value="1"/>
</dbReference>
<evidence type="ECO:0000259" key="2">
    <source>
        <dbReference type="Pfam" id="PF00582"/>
    </source>
</evidence>
<dbReference type="RefSeq" id="WP_015409370.1">
    <property type="nucleotide sequence ID" value="NC_020388.1"/>
</dbReference>
<dbReference type="AlphaFoldDB" id="M1XKV4"/>
<dbReference type="GeneID" id="14651275"/>
<reference evidence="3 4" key="1">
    <citation type="journal article" date="2013" name="Genome Announc.">
        <title>Genome of the haloarchaeon Natronomonas moolapensis, a neutrophilic member of a previously haloalkaliphilic genus.</title>
        <authorList>
            <person name="Dyall-Smith M.L."/>
            <person name="Pfeiffer F."/>
            <person name="Oberwinkler T."/>
            <person name="Klee K."/>
            <person name="Rampp M."/>
            <person name="Palm P."/>
            <person name="Gross K."/>
            <person name="Schuster S.C."/>
            <person name="Oesterhelt D."/>
        </authorList>
    </citation>
    <scope>NUCLEOTIDE SEQUENCE [LARGE SCALE GENOMIC DNA]</scope>
    <source>
        <strain evidence="4">DSM 18674 / JCM 14361 / 8.8.11</strain>
    </source>
</reference>
<dbReference type="OrthoDB" id="271068at2157"/>
<feature type="domain" description="UspA" evidence="2">
    <location>
        <begin position="7"/>
        <end position="147"/>
    </location>
</feature>
<dbReference type="InterPro" id="IPR006016">
    <property type="entry name" value="UspA"/>
</dbReference>
<evidence type="ECO:0000313" key="3">
    <source>
        <dbReference type="EMBL" id="CCQ36573.1"/>
    </source>
</evidence>
<protein>
    <submittedName>
        <fullName evidence="3">UspA domain protein</fullName>
    </submittedName>
</protein>
<dbReference type="Proteomes" id="UP000011867">
    <property type="component" value="Chromosome"/>
</dbReference>
<sequence length="158" mass="16241">MAIETLLAAIGPNDGSRTDELIDAVVDIVEPTDASVVLLHVFSETAYRAGIEEAGFDPDAPPSPGELASRLAGVDAVAAALGDSGLEYDIVGEIGDEKETILRVAGDTDADLLCVSGRKRSPTGKAVFGSTVHELMMDAPCPVLFVREGLSGDAGTAD</sequence>
<dbReference type="InterPro" id="IPR014729">
    <property type="entry name" value="Rossmann-like_a/b/a_fold"/>
</dbReference>
<organism evidence="3 4">
    <name type="scientific">Natronomonas moolapensis (strain DSM 18674 / CECT 7526 / JCM 14361 / 8.8.11)</name>
    <dbReference type="NCBI Taxonomy" id="268739"/>
    <lineage>
        <taxon>Archaea</taxon>
        <taxon>Methanobacteriati</taxon>
        <taxon>Methanobacteriota</taxon>
        <taxon>Stenosarchaea group</taxon>
        <taxon>Halobacteria</taxon>
        <taxon>Halobacteriales</taxon>
        <taxon>Natronomonadaceae</taxon>
        <taxon>Natronomonas</taxon>
    </lineage>
</organism>
<evidence type="ECO:0000256" key="1">
    <source>
        <dbReference type="ARBA" id="ARBA00008791"/>
    </source>
</evidence>